<name>A0A182PWJ1_9DIPT</name>
<keyword evidence="2" id="KW-1185">Reference proteome</keyword>
<dbReference type="PANTHER" id="PTHR47331:SF5">
    <property type="entry name" value="RIBONUCLEASE H"/>
    <property type="match status" value="1"/>
</dbReference>
<protein>
    <submittedName>
        <fullName evidence="1">DUF5641 domain-containing protein</fullName>
    </submittedName>
</protein>
<dbReference type="STRING" id="199890.A0A182PWJ1"/>
<dbReference type="AlphaFoldDB" id="A0A182PWJ1"/>
<dbReference type="Pfam" id="PF03564">
    <property type="entry name" value="DUF1759"/>
    <property type="match status" value="1"/>
</dbReference>
<dbReference type="PANTHER" id="PTHR47331">
    <property type="entry name" value="PHD-TYPE DOMAIN-CONTAINING PROTEIN"/>
    <property type="match status" value="1"/>
</dbReference>
<dbReference type="VEuPathDB" id="VectorBase:AEPI011328"/>
<reference evidence="1" key="2">
    <citation type="submission" date="2020-05" db="UniProtKB">
        <authorList>
            <consortium name="EnsemblMetazoa"/>
        </authorList>
    </citation>
    <scope>IDENTIFICATION</scope>
    <source>
        <strain evidence="1">Epiroticus2</strain>
    </source>
</reference>
<dbReference type="InterPro" id="IPR005312">
    <property type="entry name" value="DUF1759"/>
</dbReference>
<dbReference type="EnsemblMetazoa" id="AEPI011328-RA">
    <property type="protein sequence ID" value="AEPI011328-PA"/>
    <property type="gene ID" value="AEPI011328"/>
</dbReference>
<evidence type="ECO:0000313" key="2">
    <source>
        <dbReference type="Proteomes" id="UP000075885"/>
    </source>
</evidence>
<sequence>VRVRLLRGEYGYNDVDNLDRLQKTLKGKALESVRCLLMHPSNVPAVIRPLRMLYGRLEIIVHSLMNKVRAMPAPKQERLNTLIDFGVAVQNLCATITATGLDEYMYNVALLHELTERLPPSLKLNWGCHQMSLSRVTLSSFNDWLNHLVQAASLVTVSSVHIPDGLSDARVASSATEASPTVVSEHRNSNHNQIALVEPPLFRCVPVTLHGNGCKVDTFVFLDDGSSATFVEHALVEEHGLHRNPHPLCLWWTGNQKREEKNSVRVTLRVSGREKTDKMFKLPNVHTVQSLALPKQSLSAEKLQRAFEHFRGLKLNSYTDIVPRVLIGIDNCQLGNPLTYREGKSHEPVAAKTRLGRIVYGSLQTNIGDGAKGFLNHHSPQTCPCVHSKDDRIDIELKEYFAIDSLDDIALIADNNMPRNCWPKGRVIEVVRANDGQVR</sequence>
<dbReference type="Proteomes" id="UP000075885">
    <property type="component" value="Unassembled WGS sequence"/>
</dbReference>
<organism evidence="1 2">
    <name type="scientific">Anopheles epiroticus</name>
    <dbReference type="NCBI Taxonomy" id="199890"/>
    <lineage>
        <taxon>Eukaryota</taxon>
        <taxon>Metazoa</taxon>
        <taxon>Ecdysozoa</taxon>
        <taxon>Arthropoda</taxon>
        <taxon>Hexapoda</taxon>
        <taxon>Insecta</taxon>
        <taxon>Pterygota</taxon>
        <taxon>Neoptera</taxon>
        <taxon>Endopterygota</taxon>
        <taxon>Diptera</taxon>
        <taxon>Nematocera</taxon>
        <taxon>Culicoidea</taxon>
        <taxon>Culicidae</taxon>
        <taxon>Anophelinae</taxon>
        <taxon>Anopheles</taxon>
    </lineage>
</organism>
<proteinExistence type="predicted"/>
<evidence type="ECO:0000313" key="1">
    <source>
        <dbReference type="EnsemblMetazoa" id="AEPI011328-PA"/>
    </source>
</evidence>
<reference evidence="2" key="1">
    <citation type="submission" date="2013-03" db="EMBL/GenBank/DDBJ databases">
        <title>The Genome Sequence of Anopheles epiroticus epiroticus2.</title>
        <authorList>
            <consortium name="The Broad Institute Genomics Platform"/>
            <person name="Neafsey D.E."/>
            <person name="Howell P."/>
            <person name="Walker B."/>
            <person name="Young S.K."/>
            <person name="Zeng Q."/>
            <person name="Gargeya S."/>
            <person name="Fitzgerald M."/>
            <person name="Haas B."/>
            <person name="Abouelleil A."/>
            <person name="Allen A.W."/>
            <person name="Alvarado L."/>
            <person name="Arachchi H.M."/>
            <person name="Berlin A.M."/>
            <person name="Chapman S.B."/>
            <person name="Gainer-Dewar J."/>
            <person name="Goldberg J."/>
            <person name="Griggs A."/>
            <person name="Gujja S."/>
            <person name="Hansen M."/>
            <person name="Howarth C."/>
            <person name="Imamovic A."/>
            <person name="Ireland A."/>
            <person name="Larimer J."/>
            <person name="McCowan C."/>
            <person name="Murphy C."/>
            <person name="Pearson M."/>
            <person name="Poon T.W."/>
            <person name="Priest M."/>
            <person name="Roberts A."/>
            <person name="Saif S."/>
            <person name="Shea T."/>
            <person name="Sisk P."/>
            <person name="Sykes S."/>
            <person name="Wortman J."/>
            <person name="Nusbaum C."/>
            <person name="Birren B."/>
        </authorList>
    </citation>
    <scope>NUCLEOTIDE SEQUENCE [LARGE SCALE GENOMIC DNA]</scope>
    <source>
        <strain evidence="2">Epiroticus2</strain>
    </source>
</reference>
<accession>A0A182PWJ1</accession>